<organism evidence="7 8">
    <name type="scientific">Parnassius apollo</name>
    <name type="common">Apollo butterfly</name>
    <name type="synonym">Papilio apollo</name>
    <dbReference type="NCBI Taxonomy" id="110799"/>
    <lineage>
        <taxon>Eukaryota</taxon>
        <taxon>Metazoa</taxon>
        <taxon>Ecdysozoa</taxon>
        <taxon>Arthropoda</taxon>
        <taxon>Hexapoda</taxon>
        <taxon>Insecta</taxon>
        <taxon>Pterygota</taxon>
        <taxon>Neoptera</taxon>
        <taxon>Endopterygota</taxon>
        <taxon>Lepidoptera</taxon>
        <taxon>Glossata</taxon>
        <taxon>Ditrysia</taxon>
        <taxon>Papilionoidea</taxon>
        <taxon>Papilionidae</taxon>
        <taxon>Parnassiinae</taxon>
        <taxon>Parnassini</taxon>
        <taxon>Parnassius</taxon>
        <taxon>Parnassius</taxon>
    </lineage>
</organism>
<dbReference type="Proteomes" id="UP000691718">
    <property type="component" value="Unassembled WGS sequence"/>
</dbReference>
<dbReference type="InterPro" id="IPR008906">
    <property type="entry name" value="HATC_C_dom"/>
</dbReference>
<dbReference type="PANTHER" id="PTHR46481:SF10">
    <property type="entry name" value="ZINC FINGER BED DOMAIN-CONTAINING PROTEIN 39"/>
    <property type="match status" value="1"/>
</dbReference>
<feature type="domain" description="HAT C-terminal dimerisation" evidence="6">
    <location>
        <begin position="325"/>
        <end position="406"/>
    </location>
</feature>
<dbReference type="EMBL" id="CAJQZP010001600">
    <property type="protein sequence ID" value="CAG5056302.1"/>
    <property type="molecule type" value="Genomic_DNA"/>
</dbReference>
<keyword evidence="5" id="KW-0539">Nucleus</keyword>
<evidence type="ECO:0000313" key="8">
    <source>
        <dbReference type="Proteomes" id="UP000691718"/>
    </source>
</evidence>
<keyword evidence="4" id="KW-0862">Zinc</keyword>
<keyword evidence="3" id="KW-0863">Zinc-finger</keyword>
<dbReference type="GO" id="GO:0008270">
    <property type="term" value="F:zinc ion binding"/>
    <property type="evidence" value="ECO:0007669"/>
    <property type="project" value="UniProtKB-KW"/>
</dbReference>
<accession>A0A8S3YD17</accession>
<sequence length="406" mass="46430">MLECIIDAQRHTAQNLADLTLTKKKNCTEWNVIEKVVSVTAGNANNMQAAIPLLKWKQVPCFAHTLNLIVQAGLTEIKAIQIKVKTIVELFQRSILASERLTAMQKQLGEKQIKVKQDVITWWNSTFDMFERILEIKRSVISTIATDYPNTPNLTPDDTEILSKCCDLLRHFKSVTEIMSAEKHVTVSQIILLANLFEKNCEAFTTQDIPQTVKKMAKRFVTDTSVRFRNVEDNKLFAVSTLLDPRFKAYGFPDDKKVVDNAKKKYLSNIAAKSIASINETESAISENITQSDKNIQKPSIWDEFDLKIVDAVKKQNPTAAAIIEVDKYFDEPLISRKSHDPVLWWYTKRHTYPRLYDVVKKHFCTPATSTPSERVFSKAGHVVTDRRNRLDGKKVRMILFLHANM</sequence>
<dbReference type="GO" id="GO:0005634">
    <property type="term" value="C:nucleus"/>
    <property type="evidence" value="ECO:0007669"/>
    <property type="project" value="UniProtKB-SubCell"/>
</dbReference>
<protein>
    <submittedName>
        <fullName evidence="7">(apollo) hypothetical protein</fullName>
    </submittedName>
</protein>
<dbReference type="GO" id="GO:0046983">
    <property type="term" value="F:protein dimerization activity"/>
    <property type="evidence" value="ECO:0007669"/>
    <property type="project" value="InterPro"/>
</dbReference>
<evidence type="ECO:0000256" key="3">
    <source>
        <dbReference type="ARBA" id="ARBA00022771"/>
    </source>
</evidence>
<reference evidence="7" key="1">
    <citation type="submission" date="2021-04" db="EMBL/GenBank/DDBJ databases">
        <authorList>
            <person name="Tunstrom K."/>
        </authorList>
    </citation>
    <scope>NUCLEOTIDE SEQUENCE</scope>
</reference>
<dbReference type="OrthoDB" id="1607513at2759"/>
<name>A0A8S3YD17_PARAO</name>
<dbReference type="InterPro" id="IPR052035">
    <property type="entry name" value="ZnF_BED_domain_contain"/>
</dbReference>
<keyword evidence="8" id="KW-1185">Reference proteome</keyword>
<comment type="subcellular location">
    <subcellularLocation>
        <location evidence="1">Nucleus</location>
    </subcellularLocation>
</comment>
<comment type="caution">
    <text evidence="7">The sequence shown here is derived from an EMBL/GenBank/DDBJ whole genome shotgun (WGS) entry which is preliminary data.</text>
</comment>
<gene>
    <name evidence="7" type="ORF">PAPOLLO_LOCUS26686</name>
</gene>
<dbReference type="Pfam" id="PF05699">
    <property type="entry name" value="Dimer_Tnp_hAT"/>
    <property type="match status" value="1"/>
</dbReference>
<evidence type="ECO:0000256" key="4">
    <source>
        <dbReference type="ARBA" id="ARBA00022833"/>
    </source>
</evidence>
<dbReference type="PANTHER" id="PTHR46481">
    <property type="entry name" value="ZINC FINGER BED DOMAIN-CONTAINING PROTEIN 4"/>
    <property type="match status" value="1"/>
</dbReference>
<proteinExistence type="predicted"/>
<dbReference type="AlphaFoldDB" id="A0A8S3YD17"/>
<evidence type="ECO:0000256" key="5">
    <source>
        <dbReference type="ARBA" id="ARBA00023242"/>
    </source>
</evidence>
<keyword evidence="2" id="KW-0479">Metal-binding</keyword>
<evidence type="ECO:0000256" key="2">
    <source>
        <dbReference type="ARBA" id="ARBA00022723"/>
    </source>
</evidence>
<evidence type="ECO:0000256" key="1">
    <source>
        <dbReference type="ARBA" id="ARBA00004123"/>
    </source>
</evidence>
<evidence type="ECO:0000313" key="7">
    <source>
        <dbReference type="EMBL" id="CAG5056302.1"/>
    </source>
</evidence>
<evidence type="ECO:0000259" key="6">
    <source>
        <dbReference type="Pfam" id="PF05699"/>
    </source>
</evidence>